<keyword evidence="3" id="KW-1185">Reference proteome</keyword>
<feature type="compositionally biased region" description="Basic and acidic residues" evidence="1">
    <location>
        <begin position="188"/>
        <end position="205"/>
    </location>
</feature>
<evidence type="ECO:0000313" key="2">
    <source>
        <dbReference type="EMBL" id="EJK48224.1"/>
    </source>
</evidence>
<sequence length="205" mass="23083">MPKSIQPKKNTSQRGHTGKTHLVCVLLWHFYPVHFQENVSAVNNKQQLNQLSTILLRPAAAEQLQQLQQCFDRPAPRPARWPLTTLTGSMRRNHQRICFAALQLRPVYHALCLLLRRDQVPARVCRDLACTNLHALARRGPPARPRRAGGPSSRKEHGQRRSSWSVAEESGAARGEAWAESAEGLGSEDGRLHWESMGKAPTELR</sequence>
<proteinExistence type="predicted"/>
<comment type="caution">
    <text evidence="2">The sequence shown here is derived from an EMBL/GenBank/DDBJ whole genome shotgun (WGS) entry which is preliminary data.</text>
</comment>
<dbReference type="Proteomes" id="UP000266841">
    <property type="component" value="Unassembled WGS sequence"/>
</dbReference>
<organism evidence="2 3">
    <name type="scientific">Thalassiosira oceanica</name>
    <name type="common">Marine diatom</name>
    <dbReference type="NCBI Taxonomy" id="159749"/>
    <lineage>
        <taxon>Eukaryota</taxon>
        <taxon>Sar</taxon>
        <taxon>Stramenopiles</taxon>
        <taxon>Ochrophyta</taxon>
        <taxon>Bacillariophyta</taxon>
        <taxon>Coscinodiscophyceae</taxon>
        <taxon>Thalassiosirophycidae</taxon>
        <taxon>Thalassiosirales</taxon>
        <taxon>Thalassiosiraceae</taxon>
        <taxon>Thalassiosira</taxon>
    </lineage>
</organism>
<evidence type="ECO:0000313" key="3">
    <source>
        <dbReference type="Proteomes" id="UP000266841"/>
    </source>
</evidence>
<dbReference type="EMBL" id="AGNL01046125">
    <property type="protein sequence ID" value="EJK48224.1"/>
    <property type="molecule type" value="Genomic_DNA"/>
</dbReference>
<protein>
    <submittedName>
        <fullName evidence="2">Uncharacterized protein</fullName>
    </submittedName>
</protein>
<reference evidence="2 3" key="1">
    <citation type="journal article" date="2012" name="Genome Biol.">
        <title>Genome and low-iron response of an oceanic diatom adapted to chronic iron limitation.</title>
        <authorList>
            <person name="Lommer M."/>
            <person name="Specht M."/>
            <person name="Roy A.S."/>
            <person name="Kraemer L."/>
            <person name="Andreson R."/>
            <person name="Gutowska M.A."/>
            <person name="Wolf J."/>
            <person name="Bergner S.V."/>
            <person name="Schilhabel M.B."/>
            <person name="Klostermeier U.C."/>
            <person name="Beiko R.G."/>
            <person name="Rosenstiel P."/>
            <person name="Hippler M."/>
            <person name="Laroche J."/>
        </authorList>
    </citation>
    <scope>NUCLEOTIDE SEQUENCE [LARGE SCALE GENOMIC DNA]</scope>
    <source>
        <strain evidence="2 3">CCMP1005</strain>
    </source>
</reference>
<gene>
    <name evidence="2" type="ORF">THAOC_32998</name>
</gene>
<feature type="region of interest" description="Disordered" evidence="1">
    <location>
        <begin position="139"/>
        <end position="205"/>
    </location>
</feature>
<name>K0R829_THAOC</name>
<evidence type="ECO:0000256" key="1">
    <source>
        <dbReference type="SAM" id="MobiDB-lite"/>
    </source>
</evidence>
<accession>K0R829</accession>
<dbReference type="AlphaFoldDB" id="K0R829"/>